<accession>A0A4Z0MFN4</accession>
<dbReference type="SUPFAM" id="SSF53474">
    <property type="entry name" value="alpha/beta-Hydrolases"/>
    <property type="match status" value="1"/>
</dbReference>
<dbReference type="RefSeq" id="WP_135532196.1">
    <property type="nucleotide sequence ID" value="NZ_SRKZ01000006.1"/>
</dbReference>
<feature type="domain" description="Serine aminopeptidase S33" evidence="1">
    <location>
        <begin position="197"/>
        <end position="397"/>
    </location>
</feature>
<evidence type="ECO:0000259" key="1">
    <source>
        <dbReference type="Pfam" id="PF12146"/>
    </source>
</evidence>
<dbReference type="InterPro" id="IPR029058">
    <property type="entry name" value="AB_hydrolase_fold"/>
</dbReference>
<gene>
    <name evidence="2" type="ORF">EU557_19700</name>
</gene>
<dbReference type="EMBL" id="SRKZ01000006">
    <property type="protein sequence ID" value="TGD78334.1"/>
    <property type="molecule type" value="Genomic_DNA"/>
</dbReference>
<evidence type="ECO:0000313" key="3">
    <source>
        <dbReference type="Proteomes" id="UP000298284"/>
    </source>
</evidence>
<proteinExistence type="predicted"/>
<dbReference type="InterPro" id="IPR022742">
    <property type="entry name" value="Hydrolase_4"/>
</dbReference>
<name>A0A4Z0MFN4_9BACT</name>
<dbReference type="Gene3D" id="3.40.50.1820">
    <property type="entry name" value="alpha/beta hydrolase"/>
    <property type="match status" value="1"/>
</dbReference>
<organism evidence="2 3">
    <name type="scientific">Hymenobacter wooponensis</name>
    <dbReference type="NCBI Taxonomy" id="1525360"/>
    <lineage>
        <taxon>Bacteria</taxon>
        <taxon>Pseudomonadati</taxon>
        <taxon>Bacteroidota</taxon>
        <taxon>Cytophagia</taxon>
        <taxon>Cytophagales</taxon>
        <taxon>Hymenobacteraceae</taxon>
        <taxon>Hymenobacter</taxon>
    </lineage>
</organism>
<evidence type="ECO:0000313" key="2">
    <source>
        <dbReference type="EMBL" id="TGD78334.1"/>
    </source>
</evidence>
<dbReference type="Pfam" id="PF12146">
    <property type="entry name" value="Hydrolase_4"/>
    <property type="match status" value="1"/>
</dbReference>
<reference evidence="2 3" key="1">
    <citation type="submission" date="2019-04" db="EMBL/GenBank/DDBJ databases">
        <authorList>
            <person name="Feng G."/>
            <person name="Zhang J."/>
            <person name="Zhu H."/>
        </authorList>
    </citation>
    <scope>NUCLEOTIDE SEQUENCE [LARGE SCALE GENOMIC DNA]</scope>
    <source>
        <strain evidence="2 3">JCM 19491</strain>
    </source>
</reference>
<dbReference type="PANTHER" id="PTHR43265">
    <property type="entry name" value="ESTERASE ESTD"/>
    <property type="match status" value="1"/>
</dbReference>
<dbReference type="OrthoDB" id="9809549at2"/>
<dbReference type="InterPro" id="IPR053145">
    <property type="entry name" value="AB_hydrolase_Est10"/>
</dbReference>
<dbReference type="Proteomes" id="UP000298284">
    <property type="component" value="Unassembled WGS sequence"/>
</dbReference>
<comment type="caution">
    <text evidence="2">The sequence shown here is derived from an EMBL/GenBank/DDBJ whole genome shotgun (WGS) entry which is preliminary data.</text>
</comment>
<sequence length="472" mass="50512">MNKLVHVSWWQHALLYLLLVVLTCGRSLAGETQNALDGYWKGPLQVPGGKLEVIFRLVKLSDGTYFAAMDVPLQKVNRMPVAVTVHGDTVSLAAEEAGSRFMGRLTADGKKIDGTWSQPGFTVPMLLEFVPATIDTNPKAHLTPPYREEEVLFTNIPVDLRLAGMLTIPAGKGPFPAVVLVSDAGAHNREGTVGDYHVLGALGDYLTRRGIAVIRFDDRGVGKSGGESNKITVPDMVSDVQAALNFLRTRPEIDLEHLGVIGHGEGGNVALLTAAQPLPPSFVVTLGAPGLPGKVLQAQQQANILKAAGADAAKIEAALKNQQAMFDFITQTPDPSQAKPIIANMLRQSNPLLDSSAVQLAAADITSPRYKAFLSFDPTAKMGDVKCPVLLLNGTADLDVGADANLAVLTKCLKSSGSVTPRKLVGVNHLFQPDPKEWPLVNGQQKPTFSPAAQEAIREWVVQQTQPDKAKK</sequence>
<keyword evidence="2" id="KW-0378">Hydrolase</keyword>
<dbReference type="AlphaFoldDB" id="A0A4Z0MFN4"/>
<dbReference type="GO" id="GO:0052689">
    <property type="term" value="F:carboxylic ester hydrolase activity"/>
    <property type="evidence" value="ECO:0007669"/>
    <property type="project" value="TreeGrafter"/>
</dbReference>
<protein>
    <submittedName>
        <fullName evidence="2">Alpha/beta fold hydrolase</fullName>
    </submittedName>
</protein>
<dbReference type="PANTHER" id="PTHR43265:SF1">
    <property type="entry name" value="ESTERASE ESTD"/>
    <property type="match status" value="1"/>
</dbReference>
<keyword evidence="3" id="KW-1185">Reference proteome</keyword>